<dbReference type="GeneID" id="2874422"/>
<dbReference type="InParanoid" id="Q5B892"/>
<accession>Q5B892</accession>
<evidence type="ECO:0000313" key="3">
    <source>
        <dbReference type="EMBL" id="CBF83122.1"/>
    </source>
</evidence>
<evidence type="ECO:0000313" key="4">
    <source>
        <dbReference type="Proteomes" id="UP000000560"/>
    </source>
</evidence>
<sequence>MIQPISWQLSVNMLFSSVLVAIALACLSTLCHQTMDRFLPINGDLLPHIGQRRASDDAQNREISSRPTNPALSMTERTAFNTQAYTVYGYSSPGGVQINESDLLDMVSCRSRALMHCSVHPVPMKKTIFVMSCCGLARRSGKDMIGSRLADC</sequence>
<reference evidence="4" key="1">
    <citation type="journal article" date="2005" name="Nature">
        <title>Sequencing of Aspergillus nidulans and comparative analysis with A. fumigatus and A. oryzae.</title>
        <authorList>
            <person name="Galagan J.E."/>
            <person name="Calvo S.E."/>
            <person name="Cuomo C."/>
            <person name="Ma L.J."/>
            <person name="Wortman J.R."/>
            <person name="Batzoglou S."/>
            <person name="Lee S.I."/>
            <person name="Basturkmen M."/>
            <person name="Spevak C.C."/>
            <person name="Clutterbuck J."/>
            <person name="Kapitonov V."/>
            <person name="Jurka J."/>
            <person name="Scazzocchio C."/>
            <person name="Farman M."/>
            <person name="Butler J."/>
            <person name="Purcell S."/>
            <person name="Harris S."/>
            <person name="Braus G.H."/>
            <person name="Draht O."/>
            <person name="Busch S."/>
            <person name="D'Enfert C."/>
            <person name="Bouchier C."/>
            <person name="Goldman G.H."/>
            <person name="Bell-Pedersen D."/>
            <person name="Griffiths-Jones S."/>
            <person name="Doonan J.H."/>
            <person name="Yu J."/>
            <person name="Vienken K."/>
            <person name="Pain A."/>
            <person name="Freitag M."/>
            <person name="Selker E.U."/>
            <person name="Archer D.B."/>
            <person name="Penalva M.A."/>
            <person name="Oakley B.R."/>
            <person name="Momany M."/>
            <person name="Tanaka T."/>
            <person name="Kumagai T."/>
            <person name="Asai K."/>
            <person name="Machida M."/>
            <person name="Nierman W.C."/>
            <person name="Denning D.W."/>
            <person name="Caddick M."/>
            <person name="Hynes M."/>
            <person name="Paoletti M."/>
            <person name="Fischer R."/>
            <person name="Miller B."/>
            <person name="Dyer P."/>
            <person name="Sachs M.S."/>
            <person name="Osmani S.A."/>
            <person name="Birren B.W."/>
        </authorList>
    </citation>
    <scope>NUCLEOTIDE SEQUENCE [LARGE SCALE GENOMIC DNA]</scope>
    <source>
        <strain evidence="4">FGSC A4 / ATCC 38163 / CBS 112.46 / NRRL 194 / M139</strain>
    </source>
</reference>
<dbReference type="AlphaFoldDB" id="Q5B892"/>
<feature type="signal peptide" evidence="2">
    <location>
        <begin position="1"/>
        <end position="25"/>
    </location>
</feature>
<feature type="chain" id="PRO_5010259474" evidence="2">
    <location>
        <begin position="26"/>
        <end position="152"/>
    </location>
</feature>
<dbReference type="KEGG" id="ani:ANIA_03238"/>
<dbReference type="HOGENOM" id="CLU_1722351_0_0_1"/>
<organism evidence="3 4">
    <name type="scientific">Emericella nidulans (strain FGSC A4 / ATCC 38163 / CBS 112.46 / NRRL 194 / M139)</name>
    <name type="common">Aspergillus nidulans</name>
    <dbReference type="NCBI Taxonomy" id="227321"/>
    <lineage>
        <taxon>Eukaryota</taxon>
        <taxon>Fungi</taxon>
        <taxon>Dikarya</taxon>
        <taxon>Ascomycota</taxon>
        <taxon>Pezizomycotina</taxon>
        <taxon>Eurotiomycetes</taxon>
        <taxon>Eurotiomycetidae</taxon>
        <taxon>Eurotiales</taxon>
        <taxon>Aspergillaceae</taxon>
        <taxon>Aspergillus</taxon>
        <taxon>Aspergillus subgen. Nidulantes</taxon>
    </lineage>
</organism>
<feature type="region of interest" description="Disordered" evidence="1">
    <location>
        <begin position="52"/>
        <end position="71"/>
    </location>
</feature>
<dbReference type="RefSeq" id="XP_660842.1">
    <property type="nucleotide sequence ID" value="XM_655750.1"/>
</dbReference>
<accession>C8VI67</accession>
<proteinExistence type="predicted"/>
<protein>
    <submittedName>
        <fullName evidence="3">Uncharacterized protein</fullName>
    </submittedName>
</protein>
<dbReference type="EMBL" id="BN001306">
    <property type="protein sequence ID" value="CBF83122.1"/>
    <property type="molecule type" value="Genomic_DNA"/>
</dbReference>
<reference evidence="4" key="2">
    <citation type="journal article" date="2009" name="Fungal Genet. Biol.">
        <title>The 2008 update of the Aspergillus nidulans genome annotation: a community effort.</title>
        <authorList>
            <person name="Wortman J.R."/>
            <person name="Gilsenan J.M."/>
            <person name="Joardar V."/>
            <person name="Deegan J."/>
            <person name="Clutterbuck J."/>
            <person name="Andersen M.R."/>
            <person name="Archer D."/>
            <person name="Bencina M."/>
            <person name="Braus G."/>
            <person name="Coutinho P."/>
            <person name="von Dohren H."/>
            <person name="Doonan J."/>
            <person name="Driessen A.J."/>
            <person name="Durek P."/>
            <person name="Espeso E."/>
            <person name="Fekete E."/>
            <person name="Flipphi M."/>
            <person name="Estrada C.G."/>
            <person name="Geysens S."/>
            <person name="Goldman G."/>
            <person name="de Groot P.W."/>
            <person name="Hansen K."/>
            <person name="Harris S.D."/>
            <person name="Heinekamp T."/>
            <person name="Helmstaedt K."/>
            <person name="Henrissat B."/>
            <person name="Hofmann G."/>
            <person name="Homan T."/>
            <person name="Horio T."/>
            <person name="Horiuchi H."/>
            <person name="James S."/>
            <person name="Jones M."/>
            <person name="Karaffa L."/>
            <person name="Karanyi Z."/>
            <person name="Kato M."/>
            <person name="Keller N."/>
            <person name="Kelly D.E."/>
            <person name="Kiel J.A."/>
            <person name="Kim J.M."/>
            <person name="van der Klei I.J."/>
            <person name="Klis F.M."/>
            <person name="Kovalchuk A."/>
            <person name="Krasevec N."/>
            <person name="Kubicek C.P."/>
            <person name="Liu B."/>
            <person name="Maccabe A."/>
            <person name="Meyer V."/>
            <person name="Mirabito P."/>
            <person name="Miskei M."/>
            <person name="Mos M."/>
            <person name="Mullins J."/>
            <person name="Nelson D.R."/>
            <person name="Nielsen J."/>
            <person name="Oakley B.R."/>
            <person name="Osmani S.A."/>
            <person name="Pakula T."/>
            <person name="Paszewski A."/>
            <person name="Paulsen I."/>
            <person name="Pilsyk S."/>
            <person name="Pocsi I."/>
            <person name="Punt P.J."/>
            <person name="Ram A.F."/>
            <person name="Ren Q."/>
            <person name="Robellet X."/>
            <person name="Robson G."/>
            <person name="Seiboth B."/>
            <person name="van Solingen P."/>
            <person name="Specht T."/>
            <person name="Sun J."/>
            <person name="Taheri-Talesh N."/>
            <person name="Takeshita N."/>
            <person name="Ussery D."/>
            <person name="vanKuyk P.A."/>
            <person name="Visser H."/>
            <person name="van de Vondervoort P.J."/>
            <person name="de Vries R.P."/>
            <person name="Walton J."/>
            <person name="Xiang X."/>
            <person name="Xiong Y."/>
            <person name="Zeng A.P."/>
            <person name="Brandt B.W."/>
            <person name="Cornell M.J."/>
            <person name="van den Hondel C.A."/>
            <person name="Visser J."/>
            <person name="Oliver S.G."/>
            <person name="Turner G."/>
        </authorList>
    </citation>
    <scope>GENOME REANNOTATION</scope>
    <source>
        <strain evidence="4">FGSC A4 / ATCC 38163 / CBS 112.46 / NRRL 194 / M139</strain>
    </source>
</reference>
<evidence type="ECO:0000256" key="1">
    <source>
        <dbReference type="SAM" id="MobiDB-lite"/>
    </source>
</evidence>
<feature type="compositionally biased region" description="Basic and acidic residues" evidence="1">
    <location>
        <begin position="53"/>
        <end position="64"/>
    </location>
</feature>
<keyword evidence="2" id="KW-0732">Signal</keyword>
<name>Q5B892_EMENI</name>
<keyword evidence="4" id="KW-1185">Reference proteome</keyword>
<gene>
    <name evidence="3" type="ORF">ANIA_03238</name>
</gene>
<dbReference type="OMA" id="TIFVMSC"/>
<dbReference type="Proteomes" id="UP000000560">
    <property type="component" value="Chromosome VI"/>
</dbReference>
<evidence type="ECO:0000256" key="2">
    <source>
        <dbReference type="SAM" id="SignalP"/>
    </source>
</evidence>